<keyword evidence="3" id="KW-1185">Reference proteome</keyword>
<comment type="caution">
    <text evidence="2">The sequence shown here is derived from an EMBL/GenBank/DDBJ whole genome shotgun (WGS) entry which is preliminary data.</text>
</comment>
<sequence>MGKARIHENLEKSRSIAPKRKLEEKENEKDTTTKQITEPITEIKKETNKKQAVTVAEKITQQEQTSIDDEMAIDEKTNGERQNREENEHNPVKNQENLETKTSNNSKQNDLEETLKQRRKYFEGVKNDDHLTH</sequence>
<feature type="compositionally biased region" description="Basic and acidic residues" evidence="1">
    <location>
        <begin position="1"/>
        <end position="32"/>
    </location>
</feature>
<protein>
    <submittedName>
        <fullName evidence="2">Uncharacterized protein</fullName>
    </submittedName>
</protein>
<dbReference type="EMBL" id="CAJNOC010002068">
    <property type="protein sequence ID" value="CAF0910509.1"/>
    <property type="molecule type" value="Genomic_DNA"/>
</dbReference>
<feature type="compositionally biased region" description="Basic and acidic residues" evidence="1">
    <location>
        <begin position="73"/>
        <end position="99"/>
    </location>
</feature>
<gene>
    <name evidence="2" type="ORF">OXX778_LOCUS11877</name>
</gene>
<feature type="compositionally biased region" description="Basic and acidic residues" evidence="1">
    <location>
        <begin position="109"/>
        <end position="133"/>
    </location>
</feature>
<evidence type="ECO:0000256" key="1">
    <source>
        <dbReference type="SAM" id="MobiDB-lite"/>
    </source>
</evidence>
<evidence type="ECO:0000313" key="3">
    <source>
        <dbReference type="Proteomes" id="UP000663879"/>
    </source>
</evidence>
<dbReference type="Proteomes" id="UP000663879">
    <property type="component" value="Unassembled WGS sequence"/>
</dbReference>
<accession>A0A814A885</accession>
<evidence type="ECO:0000313" key="2">
    <source>
        <dbReference type="EMBL" id="CAF0910509.1"/>
    </source>
</evidence>
<proteinExistence type="predicted"/>
<feature type="region of interest" description="Disordered" evidence="1">
    <location>
        <begin position="59"/>
        <end position="133"/>
    </location>
</feature>
<organism evidence="2 3">
    <name type="scientific">Brachionus calyciflorus</name>
    <dbReference type="NCBI Taxonomy" id="104777"/>
    <lineage>
        <taxon>Eukaryota</taxon>
        <taxon>Metazoa</taxon>
        <taxon>Spiralia</taxon>
        <taxon>Gnathifera</taxon>
        <taxon>Rotifera</taxon>
        <taxon>Eurotatoria</taxon>
        <taxon>Monogononta</taxon>
        <taxon>Pseudotrocha</taxon>
        <taxon>Ploima</taxon>
        <taxon>Brachionidae</taxon>
        <taxon>Brachionus</taxon>
    </lineage>
</organism>
<dbReference type="AlphaFoldDB" id="A0A814A885"/>
<reference evidence="2" key="1">
    <citation type="submission" date="2021-02" db="EMBL/GenBank/DDBJ databases">
        <authorList>
            <person name="Nowell W R."/>
        </authorList>
    </citation>
    <scope>NUCLEOTIDE SEQUENCE</scope>
    <source>
        <strain evidence="2">Ploen Becks lab</strain>
    </source>
</reference>
<feature type="region of interest" description="Disordered" evidence="1">
    <location>
        <begin position="1"/>
        <end position="40"/>
    </location>
</feature>
<name>A0A814A885_9BILA</name>